<dbReference type="PANTHER" id="PTHR21446">
    <property type="entry name" value="DUF3504 DOMAIN-CONTAINING PROTEIN"/>
    <property type="match status" value="1"/>
</dbReference>
<name>A0A8S3SM36_MYTED</name>
<gene>
    <name evidence="2" type="ORF">MEDL_35658</name>
</gene>
<evidence type="ECO:0000256" key="1">
    <source>
        <dbReference type="SAM" id="MobiDB-lite"/>
    </source>
</evidence>
<keyword evidence="3" id="KW-1185">Reference proteome</keyword>
<dbReference type="OrthoDB" id="6112914at2759"/>
<dbReference type="InterPro" id="IPR052787">
    <property type="entry name" value="MAVS"/>
</dbReference>
<organism evidence="2 3">
    <name type="scientific">Mytilus edulis</name>
    <name type="common">Blue mussel</name>
    <dbReference type="NCBI Taxonomy" id="6550"/>
    <lineage>
        <taxon>Eukaryota</taxon>
        <taxon>Metazoa</taxon>
        <taxon>Spiralia</taxon>
        <taxon>Lophotrochozoa</taxon>
        <taxon>Mollusca</taxon>
        <taxon>Bivalvia</taxon>
        <taxon>Autobranchia</taxon>
        <taxon>Pteriomorphia</taxon>
        <taxon>Mytilida</taxon>
        <taxon>Mytiloidea</taxon>
        <taxon>Mytilidae</taxon>
        <taxon>Mytilinae</taxon>
        <taxon>Mytilus</taxon>
    </lineage>
</organism>
<proteinExistence type="predicted"/>
<dbReference type="Proteomes" id="UP000683360">
    <property type="component" value="Unassembled WGS sequence"/>
</dbReference>
<dbReference type="PANTHER" id="PTHR21446:SF12">
    <property type="entry name" value="POTASSIUM CHANNEL TETRAMERIZATION DOMAIN CONTAINING 1"/>
    <property type="match status" value="1"/>
</dbReference>
<sequence length="481" mass="55632">MKKKSLEFYAYLCRKIGSKNLVKARRVLYTIGDIAMDNNFPRISSGSKGEGLNFKSSDTDVMFLEPNLMVYEYGSDLTDNHKEALIMDTRDTPPCFTYLRISTSLYSDTEQMLQQKDGESLLSNELFKMHRLNNLASTHILRNLHGPCISDDSEQYDIAYCIKYHVMSKLTDKTIPSLVDTSHDPIIITQIQKYQMELMKQEKITTIVKHSINLDICIDRKALAVLPELKQDTTDPFTVFPSIPMAYFIRFLCYYRLDDHQSFMNAFMELLQKNIMTQFQYNIYRDLSSVNVLDLIYIPYFLGISLQMIGENDLAKQCFEITATMDYFHFTPSEGEENGTNPQTGTADISHEPDEADDDRLDQVMLAEVERTLKDTFNEQIKQNETNQEPELEDVNIISNGRFPVINTEEKENIVDDANSKSTKKQTKYGVNIFRQWLLEREKNVDFEDLDITSLDATLTEFYAEVRSTDGNMHLRAIIHN</sequence>
<dbReference type="AlphaFoldDB" id="A0A8S3SM36"/>
<dbReference type="EMBL" id="CAJPWZ010001742">
    <property type="protein sequence ID" value="CAG2222312.1"/>
    <property type="molecule type" value="Genomic_DNA"/>
</dbReference>
<evidence type="ECO:0000313" key="3">
    <source>
        <dbReference type="Proteomes" id="UP000683360"/>
    </source>
</evidence>
<comment type="caution">
    <text evidence="2">The sequence shown here is derived from an EMBL/GenBank/DDBJ whole genome shotgun (WGS) entry which is preliminary data.</text>
</comment>
<accession>A0A8S3SM36</accession>
<evidence type="ECO:0000313" key="2">
    <source>
        <dbReference type="EMBL" id="CAG2222312.1"/>
    </source>
</evidence>
<reference evidence="2" key="1">
    <citation type="submission" date="2021-03" db="EMBL/GenBank/DDBJ databases">
        <authorList>
            <person name="Bekaert M."/>
        </authorList>
    </citation>
    <scope>NUCLEOTIDE SEQUENCE</scope>
</reference>
<protein>
    <submittedName>
        <fullName evidence="2">Uncharacterized protein</fullName>
    </submittedName>
</protein>
<feature type="compositionally biased region" description="Polar residues" evidence="1">
    <location>
        <begin position="338"/>
        <end position="347"/>
    </location>
</feature>
<feature type="region of interest" description="Disordered" evidence="1">
    <location>
        <begin position="331"/>
        <end position="357"/>
    </location>
</feature>